<keyword evidence="3" id="KW-1185">Reference proteome</keyword>
<feature type="region of interest" description="Disordered" evidence="1">
    <location>
        <begin position="1"/>
        <end position="31"/>
    </location>
</feature>
<accession>A0A0M9G0W6</accession>
<evidence type="ECO:0000313" key="2">
    <source>
        <dbReference type="EMBL" id="KPA80075.1"/>
    </source>
</evidence>
<feature type="compositionally biased region" description="Basic residues" evidence="1">
    <location>
        <begin position="746"/>
        <end position="758"/>
    </location>
</feature>
<feature type="region of interest" description="Disordered" evidence="1">
    <location>
        <begin position="80"/>
        <end position="111"/>
    </location>
</feature>
<reference evidence="2 3" key="1">
    <citation type="submission" date="2015-07" db="EMBL/GenBank/DDBJ databases">
        <title>High-quality genome of monoxenous trypanosomatid Leptomonas pyrrhocoris.</title>
        <authorList>
            <person name="Flegontov P."/>
            <person name="Butenko A."/>
            <person name="Firsov S."/>
            <person name="Vlcek C."/>
            <person name="Logacheva M.D."/>
            <person name="Field M."/>
            <person name="Filatov D."/>
            <person name="Flegontova O."/>
            <person name="Gerasimov E."/>
            <person name="Jackson A.P."/>
            <person name="Kelly S."/>
            <person name="Opperdoes F."/>
            <person name="O'Reilly A."/>
            <person name="Votypka J."/>
            <person name="Yurchenko V."/>
            <person name="Lukes J."/>
        </authorList>
    </citation>
    <scope>NUCLEOTIDE SEQUENCE [LARGE SCALE GENOMIC DNA]</scope>
    <source>
        <strain evidence="2">H10</strain>
    </source>
</reference>
<evidence type="ECO:0000256" key="1">
    <source>
        <dbReference type="SAM" id="MobiDB-lite"/>
    </source>
</evidence>
<dbReference type="EMBL" id="LGTL01000009">
    <property type="protein sequence ID" value="KPA80075.1"/>
    <property type="molecule type" value="Genomic_DNA"/>
</dbReference>
<feature type="region of interest" description="Disordered" evidence="1">
    <location>
        <begin position="718"/>
        <end position="960"/>
    </location>
</feature>
<dbReference type="RefSeq" id="XP_015658514.1">
    <property type="nucleotide sequence ID" value="XM_015802998.1"/>
</dbReference>
<comment type="caution">
    <text evidence="2">The sequence shown here is derived from an EMBL/GenBank/DDBJ whole genome shotgun (WGS) entry which is preliminary data.</text>
</comment>
<feature type="compositionally biased region" description="Low complexity" evidence="1">
    <location>
        <begin position="889"/>
        <end position="911"/>
    </location>
</feature>
<feature type="compositionally biased region" description="Polar residues" evidence="1">
    <location>
        <begin position="1"/>
        <end position="11"/>
    </location>
</feature>
<dbReference type="OMA" id="ELEHMMP"/>
<dbReference type="InterPro" id="IPR036322">
    <property type="entry name" value="WD40_repeat_dom_sf"/>
</dbReference>
<dbReference type="Proteomes" id="UP000037923">
    <property type="component" value="Unassembled WGS sequence"/>
</dbReference>
<feature type="compositionally biased region" description="Polar residues" evidence="1">
    <location>
        <begin position="930"/>
        <end position="955"/>
    </location>
</feature>
<dbReference type="SUPFAM" id="SSF50978">
    <property type="entry name" value="WD40 repeat-like"/>
    <property type="match status" value="1"/>
</dbReference>
<organism evidence="2 3">
    <name type="scientific">Leptomonas pyrrhocoris</name>
    <name type="common">Firebug parasite</name>
    <dbReference type="NCBI Taxonomy" id="157538"/>
    <lineage>
        <taxon>Eukaryota</taxon>
        <taxon>Discoba</taxon>
        <taxon>Euglenozoa</taxon>
        <taxon>Kinetoplastea</taxon>
        <taxon>Metakinetoplastina</taxon>
        <taxon>Trypanosomatida</taxon>
        <taxon>Trypanosomatidae</taxon>
        <taxon>Leishmaniinae</taxon>
        <taxon>Leptomonas</taxon>
    </lineage>
</organism>
<gene>
    <name evidence="2" type="ORF">ABB37_05084</name>
</gene>
<protein>
    <submittedName>
        <fullName evidence="2">Uncharacterized protein</fullName>
    </submittedName>
</protein>
<feature type="region of interest" description="Disordered" evidence="1">
    <location>
        <begin position="1548"/>
        <end position="1590"/>
    </location>
</feature>
<dbReference type="GeneID" id="26905375"/>
<feature type="compositionally biased region" description="Polar residues" evidence="1">
    <location>
        <begin position="1577"/>
        <end position="1590"/>
    </location>
</feature>
<dbReference type="OrthoDB" id="243885at2759"/>
<feature type="compositionally biased region" description="Low complexity" evidence="1">
    <location>
        <begin position="864"/>
        <end position="876"/>
    </location>
</feature>
<evidence type="ECO:0000313" key="3">
    <source>
        <dbReference type="Proteomes" id="UP000037923"/>
    </source>
</evidence>
<name>A0A0M9G0W6_LEPPY</name>
<dbReference type="VEuPathDB" id="TriTrypDB:LpyrH10_09_1840"/>
<sequence length="1838" mass="199363">MTCSPSRSALSTYRLGASKPGNGDYAPVNISPTRQTLRPAVAEEGVRHFEDVPLPLWGVAARRTVSPASRRYKGVLELGPTGAVESGTSPSRGAGSNLSLSSPPTPPPNGTAVQLPPSAFADPHTWEREYAQLRTRFLRPSNAVTIYHDYASPLNSRATMRHACVVRPLPNLEKVQEALRRRLTASKCVSAYDVVEQQCSSYTANSSSFSVIEDTVSVAPHEGGATMRGAHSEQRNDTFLSAARTWCVGGSTYDKEITVYSSTTGQRLMRVVDIKAKVAVTALQHAPFRAFMEAQQLHVLPVREPQDVLRLKSSHLVYTDYVWCGLQDGTLRLIPASHQHIRAGGPSPLYSKGASADLVYELPRYQGGAIVSIVCSPGHDEIGEVGGPERFADGGRCVDAAAPHIPNRVSEAVRFMTAAAASESGAASASSDPSRRHLSLVCTASTDATVIIWDVRKVYEAVAHAQRYRHDMAKTEGGGPGNLSMSPHCSLGTTQACQSAAATAAAPASMLCNDVITFDCSSPVPGLQNMVVRSSCTLIQVRPVAKLSGGFAGLTALRWVSSLITAGTTDGAARDKRDVRADTRISQIAPCPSTAQTPRCELSQTQTRFDKREGQRAELELEEEEMQGMERELEHMMPPVAAEPPQSLRVNLLLAADCLGTVHVWNLDEELHRYGDSTTVGSALGWPADFGASSRSSVRSLSSQSEGRSSVSHVLELSAESMPARPSTKRKAAVSGGASSRDSGGTHKKTERSLRSRRPLGGLGLAEARESRSRLSELPANTAPALGHGASLGHKSQRPSLGRTSCEEAEINAVHNGRWPHGAAEPGESQRHSTGDATPPLAPTRKSHLLRSRRDTNASTAPNSSKTTGSGTATTRLTKKAKKPRSSLQEEASTASQSRQQSTTSPSRNSQLRPSISPGRHGDSHLHALPSTSMMRPRTSVQRGPSRSLGNNSGNPVHDFGMPAQTSKCQIAIAEGVPITEMVVDLPPLICTTLRRIHHPSRVTASWQHRPTEEEMDARVLENEFEELTEEKALFFTFQKLELYVGVDSSAVTTVRCAPVWVLPDHDGRELFKLRGKASATEWNEDMGNPTATIAAAPASPAATAEWMTEVTMPEVVKMGAFQLHLHRRLLFAHAQPITQLFLDAWQGRLWASRRDGCVFILSTHDKQLLARIPHPSADSLLPQSPAQDWTKTPAQSNARWAEESRNRAAADVGGMDFGLEYHKECKGLPPNHLTEVLPMGTHRQRALILFTSSTATETKATTAGVAASTTVKRRLSLLDESHQMGGSSALKGLPLDLTSTASVDASCPNTTTSAATLVCLDGQSDMKSESRARESHQWRWMRQLQQCRVDSFAACQAQRRRYYALCEGISHNVGHVMKELGEYVALSQLRTYFHAWMDHRALFRHTHLMRRQRTARLRREQPLAHALSVACAMQLRGTYLVRWMQHVAERRRAKHDASLHCFARAAVAAPGDVRDHLRLRRHRRPLPTAAMMARLHLLSSARAYFARWQSWAAEAAALGRPHRSTEEEPSCLPYTLLLSLTRSASSPFGTPLRRVRSGQRSADAAVEGGAGAPGASTPNRAPHSSSSGEAYAYTSSWTSGRRCTGEEALTPSRERLGGTSLSLPVSVEPFMAEMAELLRARVDVFHFSDARSSATSVLDESWTVILQNAESGADGDSVDERRFSVFRFALLPLLQGLLSTADDVLPNLFDSSVAEEVLSMLVGIVLAMDYVTADAECMLWPPPAVGDTSTDSSVNGGCAAGPFAHVAFHDENTQLTSAFDASLAVLRLYAVRAFRTDAEAAEVLRGLAKGKTVFAQFLDFAVERAVARRMEQFCALV</sequence>
<proteinExistence type="predicted"/>